<keyword evidence="4" id="KW-0378">Hydrolase</keyword>
<name>A0ABU1FZU0_9GAMM</name>
<organism evidence="7 8">
    <name type="scientific">Halomonas koreensis</name>
    <dbReference type="NCBI Taxonomy" id="245385"/>
    <lineage>
        <taxon>Bacteria</taxon>
        <taxon>Pseudomonadati</taxon>
        <taxon>Pseudomonadota</taxon>
        <taxon>Gammaproteobacteria</taxon>
        <taxon>Oceanospirillales</taxon>
        <taxon>Halomonadaceae</taxon>
        <taxon>Halomonas</taxon>
    </lineage>
</organism>
<keyword evidence="5" id="KW-0460">Magnesium</keyword>
<evidence type="ECO:0000256" key="2">
    <source>
        <dbReference type="ARBA" id="ARBA00005582"/>
    </source>
</evidence>
<evidence type="ECO:0000313" key="8">
    <source>
        <dbReference type="Proteomes" id="UP001264519"/>
    </source>
</evidence>
<comment type="cofactor">
    <cofactor evidence="1">
        <name>Mg(2+)</name>
        <dbReference type="ChEBI" id="CHEBI:18420"/>
    </cofactor>
</comment>
<accession>A0ABU1FZU0</accession>
<dbReference type="Pfam" id="PF00293">
    <property type="entry name" value="NUDIX"/>
    <property type="match status" value="1"/>
</dbReference>
<dbReference type="EMBL" id="JARWAK010000003">
    <property type="protein sequence ID" value="MDR5866190.1"/>
    <property type="molecule type" value="Genomic_DNA"/>
</dbReference>
<evidence type="ECO:0000256" key="1">
    <source>
        <dbReference type="ARBA" id="ARBA00001946"/>
    </source>
</evidence>
<dbReference type="Gene3D" id="3.90.79.10">
    <property type="entry name" value="Nucleoside Triphosphate Pyrophosphohydrolase"/>
    <property type="match status" value="1"/>
</dbReference>
<dbReference type="PROSITE" id="PS00893">
    <property type="entry name" value="NUDIX_BOX"/>
    <property type="match status" value="1"/>
</dbReference>
<sequence>MIIKCAGVILDKGKLLVVRKKGSDVFLSPGGKVEPGEPLQDCVVRELKEEIDVDVKDLRFMGSYSSRSAIENRGIILHAWFVKYSGVATASSEIEEIRWIGLADVEAGMKVGSIFLNHIIPSLKAEGLIEK</sequence>
<dbReference type="RefSeq" id="WP_309651794.1">
    <property type="nucleotide sequence ID" value="NZ_JARWAK010000003.1"/>
</dbReference>
<dbReference type="PANTHER" id="PTHR43758">
    <property type="entry name" value="7,8-DIHYDRO-8-OXOGUANINE TRIPHOSPHATASE"/>
    <property type="match status" value="1"/>
</dbReference>
<reference evidence="7 8" key="1">
    <citation type="submission" date="2023-04" db="EMBL/GenBank/DDBJ databases">
        <title>A long-awaited taxogenomic arrangement of the family Halomonadaceae.</title>
        <authorList>
            <person name="De La Haba R."/>
            <person name="Chuvochina M."/>
            <person name="Wittouck S."/>
            <person name="Arahal D.R."/>
            <person name="Sanchez-Porro C."/>
            <person name="Hugenholtz P."/>
            <person name="Ventosa A."/>
        </authorList>
    </citation>
    <scope>NUCLEOTIDE SEQUENCE [LARGE SCALE GENOMIC DNA]</scope>
    <source>
        <strain evidence="7 8">DSM 23530</strain>
    </source>
</reference>
<gene>
    <name evidence="7" type="ORF">QC818_05235</name>
</gene>
<keyword evidence="8" id="KW-1185">Reference proteome</keyword>
<keyword evidence="3" id="KW-0479">Metal-binding</keyword>
<dbReference type="InterPro" id="IPR020084">
    <property type="entry name" value="NUDIX_hydrolase_CS"/>
</dbReference>
<proteinExistence type="inferred from homology"/>
<evidence type="ECO:0000256" key="3">
    <source>
        <dbReference type="ARBA" id="ARBA00022723"/>
    </source>
</evidence>
<evidence type="ECO:0000259" key="6">
    <source>
        <dbReference type="PROSITE" id="PS51462"/>
    </source>
</evidence>
<dbReference type="SUPFAM" id="SSF55811">
    <property type="entry name" value="Nudix"/>
    <property type="match status" value="1"/>
</dbReference>
<comment type="caution">
    <text evidence="7">The sequence shown here is derived from an EMBL/GenBank/DDBJ whole genome shotgun (WGS) entry which is preliminary data.</text>
</comment>
<dbReference type="PANTHER" id="PTHR43758:SF8">
    <property type="entry name" value="8-OXO-DGTP DIPHOSPHATASE YTKD-RELATED"/>
    <property type="match status" value="1"/>
</dbReference>
<dbReference type="InterPro" id="IPR000086">
    <property type="entry name" value="NUDIX_hydrolase_dom"/>
</dbReference>
<dbReference type="Proteomes" id="UP001264519">
    <property type="component" value="Unassembled WGS sequence"/>
</dbReference>
<comment type="similarity">
    <text evidence="2">Belongs to the Nudix hydrolase family.</text>
</comment>
<evidence type="ECO:0000256" key="4">
    <source>
        <dbReference type="ARBA" id="ARBA00022801"/>
    </source>
</evidence>
<dbReference type="PROSITE" id="PS51462">
    <property type="entry name" value="NUDIX"/>
    <property type="match status" value="1"/>
</dbReference>
<feature type="domain" description="Nudix hydrolase" evidence="6">
    <location>
        <begin position="1"/>
        <end position="128"/>
    </location>
</feature>
<protein>
    <submittedName>
        <fullName evidence="7">NUDIX domain-containing protein</fullName>
    </submittedName>
</protein>
<dbReference type="CDD" id="cd04690">
    <property type="entry name" value="NUDIX_Hydrolase"/>
    <property type="match status" value="1"/>
</dbReference>
<evidence type="ECO:0000313" key="7">
    <source>
        <dbReference type="EMBL" id="MDR5866190.1"/>
    </source>
</evidence>
<evidence type="ECO:0000256" key="5">
    <source>
        <dbReference type="ARBA" id="ARBA00022842"/>
    </source>
</evidence>
<dbReference type="InterPro" id="IPR015797">
    <property type="entry name" value="NUDIX_hydrolase-like_dom_sf"/>
</dbReference>